<accession>A0ABD0NAP5</accession>
<feature type="non-terminal residue" evidence="2">
    <location>
        <position position="74"/>
    </location>
</feature>
<keyword evidence="3" id="KW-1185">Reference proteome</keyword>
<protein>
    <submittedName>
        <fullName evidence="2">Uncharacterized protein</fullName>
    </submittedName>
</protein>
<dbReference type="EMBL" id="JAMKFB020000023">
    <property type="protein sequence ID" value="KAL0159140.1"/>
    <property type="molecule type" value="Genomic_DNA"/>
</dbReference>
<dbReference type="AlphaFoldDB" id="A0ABD0NAP5"/>
<evidence type="ECO:0000313" key="3">
    <source>
        <dbReference type="Proteomes" id="UP001529510"/>
    </source>
</evidence>
<comment type="caution">
    <text evidence="2">The sequence shown here is derived from an EMBL/GenBank/DDBJ whole genome shotgun (WGS) entry which is preliminary data.</text>
</comment>
<feature type="signal peptide" evidence="1">
    <location>
        <begin position="1"/>
        <end position="28"/>
    </location>
</feature>
<feature type="non-terminal residue" evidence="2">
    <location>
        <position position="1"/>
    </location>
</feature>
<feature type="chain" id="PRO_5044810966" evidence="1">
    <location>
        <begin position="29"/>
        <end position="74"/>
    </location>
</feature>
<proteinExistence type="predicted"/>
<name>A0ABD0NAP5_CIRMR</name>
<dbReference type="Proteomes" id="UP001529510">
    <property type="component" value="Unassembled WGS sequence"/>
</dbReference>
<keyword evidence="1" id="KW-0732">Signal</keyword>
<reference evidence="2 3" key="1">
    <citation type="submission" date="2024-05" db="EMBL/GenBank/DDBJ databases">
        <title>Genome sequencing and assembly of Indian major carp, Cirrhinus mrigala (Hamilton, 1822).</title>
        <authorList>
            <person name="Mohindra V."/>
            <person name="Chowdhury L.M."/>
            <person name="Lal K."/>
            <person name="Jena J.K."/>
        </authorList>
    </citation>
    <scope>NUCLEOTIDE SEQUENCE [LARGE SCALE GENOMIC DNA]</scope>
    <source>
        <strain evidence="2">CM1030</strain>
        <tissue evidence="2">Blood</tissue>
    </source>
</reference>
<gene>
    <name evidence="2" type="ORF">M9458_047216</name>
</gene>
<evidence type="ECO:0000256" key="1">
    <source>
        <dbReference type="SAM" id="SignalP"/>
    </source>
</evidence>
<sequence>CLVISVPCQSLCFTLLSVLGVNLGPAGSFRLLDLRSPWLHSTCTCAPPILESSVDHQPCGLTGLPLSGPLRLPP</sequence>
<evidence type="ECO:0000313" key="2">
    <source>
        <dbReference type="EMBL" id="KAL0159140.1"/>
    </source>
</evidence>
<organism evidence="2 3">
    <name type="scientific">Cirrhinus mrigala</name>
    <name type="common">Mrigala</name>
    <dbReference type="NCBI Taxonomy" id="683832"/>
    <lineage>
        <taxon>Eukaryota</taxon>
        <taxon>Metazoa</taxon>
        <taxon>Chordata</taxon>
        <taxon>Craniata</taxon>
        <taxon>Vertebrata</taxon>
        <taxon>Euteleostomi</taxon>
        <taxon>Actinopterygii</taxon>
        <taxon>Neopterygii</taxon>
        <taxon>Teleostei</taxon>
        <taxon>Ostariophysi</taxon>
        <taxon>Cypriniformes</taxon>
        <taxon>Cyprinidae</taxon>
        <taxon>Labeoninae</taxon>
        <taxon>Labeonini</taxon>
        <taxon>Cirrhinus</taxon>
    </lineage>
</organism>